<reference evidence="1" key="1">
    <citation type="journal article" date="2010" name="Insect Mol. Biol.">
        <title>The draft genome sequence of Arsenophonus nasoniae, son-killer bacterium of Nasonia vitripennis, reveals genes associated with virulence and symbiosis.</title>
        <authorList>
            <person name="Wilkes T."/>
            <person name="Darby A.C."/>
            <person name="Choi J."/>
            <person name="Colborne J.K."/>
            <person name="Werren J.H."/>
            <person name="Hurst G.D.D."/>
        </authorList>
    </citation>
    <scope>NUCLEOTIDE SEQUENCE</scope>
</reference>
<accession>D2U2D9</accession>
<protein>
    <submittedName>
        <fullName evidence="1">Phage transcriptional regulator</fullName>
    </submittedName>
</protein>
<organism evidence="1">
    <name type="scientific">Arsenophonus nasoniae</name>
    <name type="common">son-killer infecting Nasonia vitripennis</name>
    <dbReference type="NCBI Taxonomy" id="638"/>
    <lineage>
        <taxon>Bacteria</taxon>
        <taxon>Pseudomonadati</taxon>
        <taxon>Pseudomonadota</taxon>
        <taxon>Gammaproteobacteria</taxon>
        <taxon>Enterobacterales</taxon>
        <taxon>Morganellaceae</taxon>
        <taxon>Arsenophonus</taxon>
    </lineage>
</organism>
<dbReference type="EMBL" id="FN545250">
    <property type="protein sequence ID" value="CBA75178.1"/>
    <property type="molecule type" value="Genomic_DNA"/>
</dbReference>
<name>D2U2D9_9GAMM</name>
<proteinExistence type="predicted"/>
<dbReference type="AlphaFoldDB" id="D2U2D9"/>
<sequence length="42" mass="4618">MIADGRLPVRKKHKDLKQGTVFINLAAITVESLSECNISLHA</sequence>
<gene>
    <name evidence="1" type="ORF">ARN_27580</name>
</gene>
<evidence type="ECO:0000313" key="1">
    <source>
        <dbReference type="EMBL" id="CBA75178.1"/>
    </source>
</evidence>